<dbReference type="InterPro" id="IPR043136">
    <property type="entry name" value="B30.2/SPRY_sf"/>
</dbReference>
<evidence type="ECO:0000313" key="3">
    <source>
        <dbReference type="Proteomes" id="UP000006671"/>
    </source>
</evidence>
<dbReference type="PROSITE" id="PS50188">
    <property type="entry name" value="B302_SPRY"/>
    <property type="match status" value="1"/>
</dbReference>
<gene>
    <name evidence="2" type="ORF">NAEGRDRAFT_64049</name>
</gene>
<reference evidence="2 3" key="1">
    <citation type="journal article" date="2010" name="Cell">
        <title>The genome of Naegleria gruberi illuminates early eukaryotic versatility.</title>
        <authorList>
            <person name="Fritz-Laylin L.K."/>
            <person name="Prochnik S.E."/>
            <person name="Ginger M.L."/>
            <person name="Dacks J.B."/>
            <person name="Carpenter M.L."/>
            <person name="Field M.C."/>
            <person name="Kuo A."/>
            <person name="Paredez A."/>
            <person name="Chapman J."/>
            <person name="Pham J."/>
            <person name="Shu S."/>
            <person name="Neupane R."/>
            <person name="Cipriano M."/>
            <person name="Mancuso J."/>
            <person name="Tu H."/>
            <person name="Salamov A."/>
            <person name="Lindquist E."/>
            <person name="Shapiro H."/>
            <person name="Lucas S."/>
            <person name="Grigoriev I.V."/>
            <person name="Cande W.Z."/>
            <person name="Fulton C."/>
            <person name="Rokhsar D.S."/>
            <person name="Dawson S.C."/>
        </authorList>
    </citation>
    <scope>NUCLEOTIDE SEQUENCE [LARGE SCALE GENOMIC DNA]</scope>
    <source>
        <strain evidence="2 3">NEG-M</strain>
    </source>
</reference>
<dbReference type="VEuPathDB" id="AmoebaDB:NAEGRDRAFT_64049"/>
<dbReference type="AlphaFoldDB" id="D2V584"/>
<dbReference type="KEGG" id="ngr:NAEGRDRAFT_64049"/>
<keyword evidence="3" id="KW-1185">Reference proteome</keyword>
<dbReference type="InParanoid" id="D2V584"/>
<dbReference type="OrthoDB" id="10251799at2759"/>
<dbReference type="Pfam" id="PF00622">
    <property type="entry name" value="SPRY"/>
    <property type="match status" value="1"/>
</dbReference>
<dbReference type="SUPFAM" id="SSF49899">
    <property type="entry name" value="Concanavalin A-like lectins/glucanases"/>
    <property type="match status" value="1"/>
</dbReference>
<dbReference type="GeneID" id="8861468"/>
<dbReference type="EMBL" id="GG738852">
    <property type="protein sequence ID" value="EFC48230.1"/>
    <property type="molecule type" value="Genomic_DNA"/>
</dbReference>
<dbReference type="InterPro" id="IPR003877">
    <property type="entry name" value="SPRY_dom"/>
</dbReference>
<dbReference type="InterPro" id="IPR013320">
    <property type="entry name" value="ConA-like_dom_sf"/>
</dbReference>
<organism evidence="3">
    <name type="scientific">Naegleria gruberi</name>
    <name type="common">Amoeba</name>
    <dbReference type="NCBI Taxonomy" id="5762"/>
    <lineage>
        <taxon>Eukaryota</taxon>
        <taxon>Discoba</taxon>
        <taxon>Heterolobosea</taxon>
        <taxon>Tetramitia</taxon>
        <taxon>Eutetramitia</taxon>
        <taxon>Vahlkampfiidae</taxon>
        <taxon>Naegleria</taxon>
    </lineage>
</organism>
<evidence type="ECO:0000313" key="2">
    <source>
        <dbReference type="EMBL" id="EFC48230.1"/>
    </source>
</evidence>
<sequence length="422" mass="48903">MFSWLTNAFNKLGGNEGLSFTRKKAFERSDCSIELSTSKKKYKVNRQAVLQDAPILMESFGKSKDIVVEIGKEKEEYLKYILDYYQNNSFNCPSDDIHGVLMIIVEYSGFETIKKKIAKFLIKQMKPFDAIKYFFVIYNRAISQNADTYDRQIVNRSVFSIKRFFNEIDSNEESRKLLIDKLSPEQILYIFDNTEVNGVIVSTVAMLRFITDWTLHDLSNRLEAMSKMVEIEKKMKYGLVKCNSLDCFKEYGIKEFDSTTEFLFRDDEFTVSKINSQKVKIDGNTSQYAYIKCYNKTELSTGKYKWQIKVQKFSFWLGVGVALKDRVENEIFDDFVSPYDSHGCYMMSANSYKWEPTKYTSSSFPFAVNDEIIMELDCDKRVLSFTNVTKGTSTSITNIDLPVFPSIVMGGSESLDFEWLSV</sequence>
<name>D2V584_NAEGR</name>
<dbReference type="InterPro" id="IPR001870">
    <property type="entry name" value="B30.2/SPRY"/>
</dbReference>
<dbReference type="Proteomes" id="UP000006671">
    <property type="component" value="Unassembled WGS sequence"/>
</dbReference>
<dbReference type="RefSeq" id="XP_002680974.1">
    <property type="nucleotide sequence ID" value="XM_002680928.1"/>
</dbReference>
<protein>
    <submittedName>
        <fullName evidence="2">Predicted protein</fullName>
    </submittedName>
</protein>
<evidence type="ECO:0000259" key="1">
    <source>
        <dbReference type="PROSITE" id="PS50188"/>
    </source>
</evidence>
<dbReference type="Gene3D" id="2.60.120.920">
    <property type="match status" value="1"/>
</dbReference>
<feature type="domain" description="B30.2/SPRY" evidence="1">
    <location>
        <begin position="231"/>
        <end position="422"/>
    </location>
</feature>
<accession>D2V584</accession>
<dbReference type="OMA" id="CSANSYR"/>
<proteinExistence type="predicted"/>